<accession>A0A2U2PGY5</accession>
<dbReference type="AlphaFoldDB" id="A0A2U2PGY5"/>
<proteinExistence type="predicted"/>
<protein>
    <submittedName>
        <fullName evidence="2">Uncharacterized protein</fullName>
    </submittedName>
</protein>
<keyword evidence="3" id="KW-1185">Reference proteome</keyword>
<sequence>MIPGQYRDHSGKSATFLRLGCEPAATQTRGRHEQDTRKTRGKHAASRLLPRNCPGTILVKNADQ</sequence>
<name>A0A2U2PGY5_9SPHI</name>
<evidence type="ECO:0000313" key="2">
    <source>
        <dbReference type="EMBL" id="PWG80678.1"/>
    </source>
</evidence>
<feature type="region of interest" description="Disordered" evidence="1">
    <location>
        <begin position="21"/>
        <end position="45"/>
    </location>
</feature>
<evidence type="ECO:0000313" key="3">
    <source>
        <dbReference type="Proteomes" id="UP000245647"/>
    </source>
</evidence>
<dbReference type="Proteomes" id="UP000245647">
    <property type="component" value="Unassembled WGS sequence"/>
</dbReference>
<comment type="caution">
    <text evidence="2">The sequence shown here is derived from an EMBL/GenBank/DDBJ whole genome shotgun (WGS) entry which is preliminary data.</text>
</comment>
<dbReference type="EMBL" id="QEAS01000008">
    <property type="protein sequence ID" value="PWG80678.1"/>
    <property type="molecule type" value="Genomic_DNA"/>
</dbReference>
<reference evidence="2 3" key="1">
    <citation type="submission" date="2018-04" db="EMBL/GenBank/DDBJ databases">
        <title>Pedobacter chongqingensis sp. nov., isolated from a rottenly hemp rope.</title>
        <authorList>
            <person name="Cai Y."/>
        </authorList>
    </citation>
    <scope>NUCLEOTIDE SEQUENCE [LARGE SCALE GENOMIC DNA]</scope>
    <source>
        <strain evidence="2 3">FJ4-8</strain>
    </source>
</reference>
<organism evidence="2 3">
    <name type="scientific">Pararcticibacter amylolyticus</name>
    <dbReference type="NCBI Taxonomy" id="2173175"/>
    <lineage>
        <taxon>Bacteria</taxon>
        <taxon>Pseudomonadati</taxon>
        <taxon>Bacteroidota</taxon>
        <taxon>Sphingobacteriia</taxon>
        <taxon>Sphingobacteriales</taxon>
        <taxon>Sphingobacteriaceae</taxon>
        <taxon>Pararcticibacter</taxon>
    </lineage>
</organism>
<evidence type="ECO:0000256" key="1">
    <source>
        <dbReference type="SAM" id="MobiDB-lite"/>
    </source>
</evidence>
<gene>
    <name evidence="2" type="ORF">DDR33_11705</name>
</gene>